<feature type="region of interest" description="Disordered" evidence="2">
    <location>
        <begin position="637"/>
        <end position="661"/>
    </location>
</feature>
<proteinExistence type="predicted"/>
<dbReference type="Proteomes" id="UP000612055">
    <property type="component" value="Unassembled WGS sequence"/>
</dbReference>
<organism evidence="3 4">
    <name type="scientific">Edaphochlamys debaryana</name>
    <dbReference type="NCBI Taxonomy" id="47281"/>
    <lineage>
        <taxon>Eukaryota</taxon>
        <taxon>Viridiplantae</taxon>
        <taxon>Chlorophyta</taxon>
        <taxon>core chlorophytes</taxon>
        <taxon>Chlorophyceae</taxon>
        <taxon>CS clade</taxon>
        <taxon>Chlamydomonadales</taxon>
        <taxon>Chlamydomonadales incertae sedis</taxon>
        <taxon>Edaphochlamys</taxon>
    </lineage>
</organism>
<feature type="region of interest" description="Disordered" evidence="2">
    <location>
        <begin position="1349"/>
        <end position="1368"/>
    </location>
</feature>
<feature type="compositionally biased region" description="Pro residues" evidence="2">
    <location>
        <begin position="2124"/>
        <end position="2143"/>
    </location>
</feature>
<feature type="region of interest" description="Disordered" evidence="2">
    <location>
        <begin position="185"/>
        <end position="222"/>
    </location>
</feature>
<feature type="region of interest" description="Disordered" evidence="2">
    <location>
        <begin position="696"/>
        <end position="813"/>
    </location>
</feature>
<feature type="region of interest" description="Disordered" evidence="2">
    <location>
        <begin position="2168"/>
        <end position="2291"/>
    </location>
</feature>
<feature type="region of interest" description="Disordered" evidence="2">
    <location>
        <begin position="2107"/>
        <end position="2153"/>
    </location>
</feature>
<sequence length="2414" mass="241196">MELQPAPEAQTNPLVAAVAQLDALQAQLFLAGPESLTQTCEGDASPAYRLACDVLACTVHVCEVWRAALTRRGNAAPDGAPAETSTAGQQRMLAQLLASLYLLDCLKDFKQPLLLRAAAACSTSDAGGELLSAVQEFIRTRSAGMSLLRDLLLEDASTASRAKTALLRLLTSQVELVESTASGAGLGASSNDSSVRRGTASKAKQGSGANVEGSNGPACAADSSAAGRSAARMALSGIVYLYCSVDAVEQEHLALQAQNPDANAASGGSGATPAGAKAAAAAAAKVLRAAVTALRATPVVPGYGDMAVDVLKPLQGLRQLAQGGAPWDDKGGVGPLDAAASEERYALGAVTSAAALDYGVVVEELMALRLRHEAAQREATQPSLGRNYNPVNGSENLLPPAPAVAPSQPSAATLSSLSRAAAPLATRALHLLQDWQSALLHLDAYRNWQRRQQAEEKRAAARTARLAAAMAGVDRGEIAEEEPEAPPLSRCAFQASDMPDVVRLLSYIKGLSGLLREALPWIEPLLAAHCAAHLNQMAKAVVAPLSSGLLGLGAAAPTPEAAAMAALANALGGAGDASGRKGGNPLSAPSSARGGGPNSIFAAATEAAGAEPGGGEPDAAKLAVGLGRLWKAKAHARASLEAKEDPTPAASEPPPEVDQQGADAYSRLRDWFAGGPTHADADLGAALYTVPEGLTPRSEISDAQPAVPTTAGWGAPPRVPRPGDSPSAPPPRGSGSGSGRAGFTAGRTSTSGRMQRTPRTEGTESAVDCTVSSDGEGEAAGEEAEVQGRLRSGEPAPPTDLIGARGPGLGMATPSWLQRTAQQPVPAWPGVALAAAPPLPPVDSSPPPWSLPPAPGGSWLDGNDIGFTSPQAAGLSRLAAAGAPLATNNPLFVYSSISHQVQASQPADPSTVAIMVASEGGGTLPAPTHIAGGQPGDMDSGAAPDGASSQSRKGPGKAMKSLRKLFGGKRSSKAGAGSEAGGDPSGGGHDGGPEGEEEHAVGVPGYAALAAPFLPPGDAPSGTSVRRGGPGSVYGGSTYGYAHIFHQQPSVQPPQPGQAPADWAAETAAVNGAVALLSIHPSGAGADGASMGPGAGKGPVQGGASGKGTAAFLDVVARAREDKSAQRLRHLASEVQACLAVAGFGTDGSQALALPEAPAPGGEQGQARSKGSSAGGAKALKWLVTSFRSRGGARQESAAGAGPSEADCAVEQQLSAGAWLGLGEAGVARLRASTEAMAEELDSLVAQRRARGKAAKDGPSLVQLLALTSELRLFIAATLPVLEPLLAYRTHLDAASSLAPLLLADPTRPYHPTATNPTKATSGPALGADARGSVAWELVHRCILGLPGSGPAEQDAGPQAPAGRQGRGSDLPLAAGVTVLSLFHDAVEGLQAQQIRAVDAGYPEAPAALGLCKAMQRQARWALGAFVDAAARRVWSTYLAQALRSELGAAPPCGPEVAANTASFYGLFRLPPHDPAHEQLQALLWGPGVSPPPGSGLPERLSSAVEELVRQAASGLAEQLLGSDLTALAAVKQQLDVLSAAVARLRRELPSIRPWADTWLSALAARAASARTCTAIAEPAAATAAAVAQGCDAAGPGLGVSTDDIILTHVCSAAALRSLSTWSYDMTAVQFRPTKHTKTFWESAVGAPAAAAAAAAGGGVWPGCAASCGAFGRVHVVALQGLLGLDGVGRLVGVLKRHAVELLADAAPLLRRIHDLYDGSVAGPRGPGLRGSGGPSGFLQLQQRWLRDRGHNELLVSAHRALQALGNTVAAVALVDSVLAEQCAGRAQHLLPLVASAQQADQQAHAALQAMALAEASSGGGVSLLPPAAAATVPPPPPGVGLAGLLLGQPLPPGLASAEQPAVQAAALVQERLQKQLPPAFGLPGLYRALLDGLCPATSTGGSSSGSHRPSPPLFAAPRLWCVIQLQLSCLSPEEQAIHAVNVGEGVYVAGAALVQLAAGSALAPGSALMGDTMTALQQAVALEATKAQLAAAGAAMLGGHAGAAGGDTAAATMEALSAWASRAREVQGGWQRAVQLTVGAGTAAEKAAKQATAGETRLSGSTGGFMLDAVGLEVPPLTSRTSEPWAALAFQAASAGLALIARAAAPPPQAQQPGPHPAGSLPPSGPAGPAPSIGPGPAPGPGVPAVAGHPGLLRSHSTLGMMQAGALVRGPAPSRPPLATVSSQPPPPPAGANGGVAAPNGVGLRSFSAGGPPLPGRGATASFSGPYSSAPGAAPPGRPGQPPAPVPPPGPGPHLARSSSQIAAFNGPNPYLQCQKAAPPATPFVPGEQPQPFASAALQQAVQQLQSQQAQGPGAWSQAQGQSRGSALREVSSAGVAAFGVSTFGSNGGVPMLDGLSSGGPTALAGAGGMSYGGAPFGGVPYGSMYGTPASQPGSVAAQSRSRAGSSLGDWVE</sequence>
<feature type="region of interest" description="Disordered" evidence="2">
    <location>
        <begin position="1152"/>
        <end position="1175"/>
    </location>
</feature>
<feature type="compositionally biased region" description="Pro residues" evidence="2">
    <location>
        <begin position="839"/>
        <end position="855"/>
    </location>
</feature>
<feature type="compositionally biased region" description="Acidic residues" evidence="2">
    <location>
        <begin position="775"/>
        <end position="785"/>
    </location>
</feature>
<accession>A0A835XDZ0</accession>
<feature type="region of interest" description="Disordered" evidence="2">
    <location>
        <begin position="574"/>
        <end position="599"/>
    </location>
</feature>
<evidence type="ECO:0000313" key="4">
    <source>
        <dbReference type="Proteomes" id="UP000612055"/>
    </source>
</evidence>
<dbReference type="OrthoDB" id="534644at2759"/>
<feature type="region of interest" description="Disordered" evidence="2">
    <location>
        <begin position="376"/>
        <end position="396"/>
    </location>
</feature>
<feature type="compositionally biased region" description="Low complexity" evidence="2">
    <location>
        <begin position="2144"/>
        <end position="2153"/>
    </location>
</feature>
<dbReference type="PANTHER" id="PTHR13037">
    <property type="entry name" value="FORMIN"/>
    <property type="match status" value="1"/>
</dbReference>
<feature type="region of interest" description="Disordered" evidence="2">
    <location>
        <begin position="839"/>
        <end position="865"/>
    </location>
</feature>
<evidence type="ECO:0000256" key="2">
    <source>
        <dbReference type="SAM" id="MobiDB-lite"/>
    </source>
</evidence>
<evidence type="ECO:0000313" key="3">
    <source>
        <dbReference type="EMBL" id="KAG2482268.1"/>
    </source>
</evidence>
<feature type="compositionally biased region" description="Gly residues" evidence="2">
    <location>
        <begin position="978"/>
        <end position="990"/>
    </location>
</feature>
<feature type="region of interest" description="Disordered" evidence="2">
    <location>
        <begin position="2306"/>
        <end position="2328"/>
    </location>
</feature>
<keyword evidence="1" id="KW-0945">Host-virus interaction</keyword>
<feature type="compositionally biased region" description="Pro residues" evidence="2">
    <location>
        <begin position="2234"/>
        <end position="2253"/>
    </location>
</feature>
<keyword evidence="4" id="KW-1185">Reference proteome</keyword>
<feature type="compositionally biased region" description="Low complexity" evidence="2">
    <location>
        <begin position="1152"/>
        <end position="1167"/>
    </location>
</feature>
<feature type="region of interest" description="Disordered" evidence="2">
    <location>
        <begin position="1012"/>
        <end position="1031"/>
    </location>
</feature>
<dbReference type="EMBL" id="JAEHOE010000237">
    <property type="protein sequence ID" value="KAG2482268.1"/>
    <property type="molecule type" value="Genomic_DNA"/>
</dbReference>
<feature type="compositionally biased region" description="Basic residues" evidence="2">
    <location>
        <begin position="960"/>
        <end position="972"/>
    </location>
</feature>
<name>A0A835XDZ0_9CHLO</name>
<protein>
    <submittedName>
        <fullName evidence="3">Uncharacterized protein</fullName>
    </submittedName>
</protein>
<gene>
    <name evidence="3" type="ORF">HYH03_018783</name>
</gene>
<dbReference type="PANTHER" id="PTHR13037:SF24">
    <property type="entry name" value="POLYCOMB PROTEIN PCL-RELATED"/>
    <property type="match status" value="1"/>
</dbReference>
<reference evidence="3" key="1">
    <citation type="journal article" date="2020" name="bioRxiv">
        <title>Comparative genomics of Chlamydomonas.</title>
        <authorList>
            <person name="Craig R.J."/>
            <person name="Hasan A.R."/>
            <person name="Ness R.W."/>
            <person name="Keightley P.D."/>
        </authorList>
    </citation>
    <scope>NUCLEOTIDE SEQUENCE</scope>
    <source>
        <strain evidence="3">CCAP 11/70</strain>
    </source>
</reference>
<feature type="compositionally biased region" description="Low complexity" evidence="2">
    <location>
        <begin position="2222"/>
        <end position="2233"/>
    </location>
</feature>
<feature type="region of interest" description="Disordered" evidence="2">
    <location>
        <begin position="919"/>
        <end position="999"/>
    </location>
</feature>
<feature type="compositionally biased region" description="Polar residues" evidence="2">
    <location>
        <begin position="2390"/>
        <end position="2406"/>
    </location>
</feature>
<evidence type="ECO:0000256" key="1">
    <source>
        <dbReference type="ARBA" id="ARBA00022581"/>
    </source>
</evidence>
<comment type="caution">
    <text evidence="3">The sequence shown here is derived from an EMBL/GenBank/DDBJ whole genome shotgun (WGS) entry which is preliminary data.</text>
</comment>
<feature type="compositionally biased region" description="Polar residues" evidence="2">
    <location>
        <begin position="378"/>
        <end position="395"/>
    </location>
</feature>
<feature type="compositionally biased region" description="Pro residues" evidence="2">
    <location>
        <begin position="2107"/>
        <end position="2117"/>
    </location>
</feature>
<feature type="region of interest" description="Disordered" evidence="2">
    <location>
        <begin position="2386"/>
        <end position="2414"/>
    </location>
</feature>